<evidence type="ECO:0000313" key="1">
    <source>
        <dbReference type="EMBL" id="KAF6175913.1"/>
    </source>
</evidence>
<reference evidence="1 2" key="1">
    <citation type="journal article" date="2020" name="IScience">
        <title>Genome Sequencing of the Endangered Kingdonia uniflora (Circaeasteraceae, Ranunculales) Reveals Potential Mechanisms of Evolutionary Specialization.</title>
        <authorList>
            <person name="Sun Y."/>
            <person name="Deng T."/>
            <person name="Zhang A."/>
            <person name="Moore M.J."/>
            <person name="Landis J.B."/>
            <person name="Lin N."/>
            <person name="Zhang H."/>
            <person name="Zhang X."/>
            <person name="Huang J."/>
            <person name="Zhang X."/>
            <person name="Sun H."/>
            <person name="Wang H."/>
        </authorList>
    </citation>
    <scope>NUCLEOTIDE SEQUENCE [LARGE SCALE GENOMIC DNA]</scope>
    <source>
        <strain evidence="1">TB1705</strain>
        <tissue evidence="1">Leaf</tissue>
    </source>
</reference>
<keyword evidence="2" id="KW-1185">Reference proteome</keyword>
<dbReference type="SUPFAM" id="SSF48371">
    <property type="entry name" value="ARM repeat"/>
    <property type="match status" value="1"/>
</dbReference>
<dbReference type="PANTHER" id="PTHR45958">
    <property type="entry name" value="RING-TYPE E3 UBIQUITIN TRANSFERASE"/>
    <property type="match status" value="1"/>
</dbReference>
<organism evidence="1 2">
    <name type="scientific">Kingdonia uniflora</name>
    <dbReference type="NCBI Taxonomy" id="39325"/>
    <lineage>
        <taxon>Eukaryota</taxon>
        <taxon>Viridiplantae</taxon>
        <taxon>Streptophyta</taxon>
        <taxon>Embryophyta</taxon>
        <taxon>Tracheophyta</taxon>
        <taxon>Spermatophyta</taxon>
        <taxon>Magnoliopsida</taxon>
        <taxon>Ranunculales</taxon>
        <taxon>Circaeasteraceae</taxon>
        <taxon>Kingdonia</taxon>
    </lineage>
</organism>
<name>A0A7J7P998_9MAGN</name>
<dbReference type="Gene3D" id="1.25.10.10">
    <property type="entry name" value="Leucine-rich Repeat Variant"/>
    <property type="match status" value="2"/>
</dbReference>
<gene>
    <name evidence="1" type="ORF">GIB67_003401</name>
</gene>
<dbReference type="AlphaFoldDB" id="A0A7J7P998"/>
<accession>A0A7J7P998</accession>
<sequence>MIVLSYLSRNSPRDLSEQLAESENYLNVIVNIIWVSTSNNEKASTVGLLDNLPITDKKATNILKKINLIPILVSVLDDLSTKTLSPACSLLVENVVGVLIRFTLPTEKKLRKFSVEQGVVSCLVKILSSGSPVAKSRAATNLAQLSQSSFSLSKPKTSRWLCLFPCCELCEVHDGNCSVETTFCLLNADAVTPLEKFLVSEERDCDEAVLGALTTLMQDEIWERGSHVIAKASGLEAVIRVLQVGNIKAQEKALWILERVFRVESHRIQYGEFAQGVLVDPTQKGSPTLKSSVAKILAHLELLQILSCVMPKLISSNQGALHKGSELVKILVGSGDGDLNKKKITSSGKNSLAERTVPVLTRSIQEKMAAIKLLVLEEFLHIVQAISCTLYRHVSLHIVQEICKTSSQWGMMYPAETPEGHSSSTAKGIMLYIKGNDLSSLGICRFGFWASSDCNDSISHGTFRGKVHSQWSHLPRFIMYPM</sequence>
<dbReference type="InterPro" id="IPR052608">
    <property type="entry name" value="U-box_domain_protein"/>
</dbReference>
<comment type="caution">
    <text evidence="1">The sequence shown here is derived from an EMBL/GenBank/DDBJ whole genome shotgun (WGS) entry which is preliminary data.</text>
</comment>
<proteinExistence type="predicted"/>
<protein>
    <submittedName>
        <fullName evidence="1">Uncharacterized protein</fullName>
    </submittedName>
</protein>
<dbReference type="PANTHER" id="PTHR45958:SF12">
    <property type="entry name" value="OS01G0948500 PROTEIN"/>
    <property type="match status" value="1"/>
</dbReference>
<dbReference type="InterPro" id="IPR011989">
    <property type="entry name" value="ARM-like"/>
</dbReference>
<evidence type="ECO:0000313" key="2">
    <source>
        <dbReference type="Proteomes" id="UP000541444"/>
    </source>
</evidence>
<dbReference type="InterPro" id="IPR016024">
    <property type="entry name" value="ARM-type_fold"/>
</dbReference>
<dbReference type="OrthoDB" id="1743527at2759"/>
<dbReference type="EMBL" id="JACGCM010000140">
    <property type="protein sequence ID" value="KAF6175913.1"/>
    <property type="molecule type" value="Genomic_DNA"/>
</dbReference>
<dbReference type="Proteomes" id="UP000541444">
    <property type="component" value="Unassembled WGS sequence"/>
</dbReference>